<sequence>MSLIKHEWPTLSDLFDESWMKSRFSNTSWSPAVNVVDNAENYEIEIAAPGLKKDEFSVSCENGVLNISGQTQKEEEEKKKNYTRKEFSSKSFSKSFTLPENVDADHIEAKYDDGVLKLTLYKVDKELPPKKEITIA</sequence>
<dbReference type="PANTHER" id="PTHR11527">
    <property type="entry name" value="HEAT-SHOCK PROTEIN 20 FAMILY MEMBER"/>
    <property type="match status" value="1"/>
</dbReference>
<dbReference type="Pfam" id="PF00011">
    <property type="entry name" value="HSP20"/>
    <property type="match status" value="1"/>
</dbReference>
<dbReference type="InterPro" id="IPR002068">
    <property type="entry name" value="A-crystallin/Hsp20_dom"/>
</dbReference>
<dbReference type="Proteomes" id="UP000236454">
    <property type="component" value="Unassembled WGS sequence"/>
</dbReference>
<proteinExistence type="inferred from homology"/>
<evidence type="ECO:0000259" key="3">
    <source>
        <dbReference type="PROSITE" id="PS01031"/>
    </source>
</evidence>
<dbReference type="OrthoDB" id="9814487at2"/>
<evidence type="ECO:0000256" key="2">
    <source>
        <dbReference type="RuleBase" id="RU003616"/>
    </source>
</evidence>
<gene>
    <name evidence="4" type="ORF">SAMN05216474_0444</name>
</gene>
<dbReference type="InterPro" id="IPR031107">
    <property type="entry name" value="Small_HSP"/>
</dbReference>
<evidence type="ECO:0000313" key="5">
    <source>
        <dbReference type="Proteomes" id="UP000236454"/>
    </source>
</evidence>
<dbReference type="Gene3D" id="2.60.40.790">
    <property type="match status" value="1"/>
</dbReference>
<name>A0A1I6XUY2_9FLAO</name>
<dbReference type="RefSeq" id="WP_090245846.1">
    <property type="nucleotide sequence ID" value="NZ_FPAS01000001.1"/>
</dbReference>
<dbReference type="EMBL" id="FPAS01000001">
    <property type="protein sequence ID" value="SFT41691.1"/>
    <property type="molecule type" value="Genomic_DNA"/>
</dbReference>
<accession>A0A1I6XUY2</accession>
<dbReference type="AlphaFoldDB" id="A0A1I6XUY2"/>
<reference evidence="4 5" key="1">
    <citation type="submission" date="2016-10" db="EMBL/GenBank/DDBJ databases">
        <authorList>
            <person name="de Groot N.N."/>
        </authorList>
    </citation>
    <scope>NUCLEOTIDE SEQUENCE [LARGE SCALE GENOMIC DNA]</scope>
    <source>
        <strain evidence="4 5">CGMCC 1.7005</strain>
    </source>
</reference>
<dbReference type="PROSITE" id="PS01031">
    <property type="entry name" value="SHSP"/>
    <property type="match status" value="1"/>
</dbReference>
<protein>
    <submittedName>
        <fullName evidence="4">Heat shock protein Hsp20</fullName>
    </submittedName>
</protein>
<evidence type="ECO:0000256" key="1">
    <source>
        <dbReference type="PROSITE-ProRule" id="PRU00285"/>
    </source>
</evidence>
<comment type="similarity">
    <text evidence="1 2">Belongs to the small heat shock protein (HSP20) family.</text>
</comment>
<dbReference type="InterPro" id="IPR008978">
    <property type="entry name" value="HSP20-like_chaperone"/>
</dbReference>
<dbReference type="STRING" id="477690.SAMN05216474_0444"/>
<evidence type="ECO:0000313" key="4">
    <source>
        <dbReference type="EMBL" id="SFT41691.1"/>
    </source>
</evidence>
<dbReference type="CDD" id="cd06464">
    <property type="entry name" value="ACD_sHsps-like"/>
    <property type="match status" value="1"/>
</dbReference>
<dbReference type="SUPFAM" id="SSF49764">
    <property type="entry name" value="HSP20-like chaperones"/>
    <property type="match status" value="1"/>
</dbReference>
<keyword evidence="4" id="KW-0346">Stress response</keyword>
<keyword evidence="5" id="KW-1185">Reference proteome</keyword>
<feature type="domain" description="SHSP" evidence="3">
    <location>
        <begin position="24"/>
        <end position="136"/>
    </location>
</feature>
<organism evidence="4 5">
    <name type="scientific">Lishizhenia tianjinensis</name>
    <dbReference type="NCBI Taxonomy" id="477690"/>
    <lineage>
        <taxon>Bacteria</taxon>
        <taxon>Pseudomonadati</taxon>
        <taxon>Bacteroidota</taxon>
        <taxon>Flavobacteriia</taxon>
        <taxon>Flavobacteriales</taxon>
        <taxon>Crocinitomicaceae</taxon>
        <taxon>Lishizhenia</taxon>
    </lineage>
</organism>